<feature type="non-terminal residue" evidence="1">
    <location>
        <position position="1"/>
    </location>
</feature>
<proteinExistence type="predicted"/>
<organism evidence="1">
    <name type="scientific">marine metagenome</name>
    <dbReference type="NCBI Taxonomy" id="408172"/>
    <lineage>
        <taxon>unclassified sequences</taxon>
        <taxon>metagenomes</taxon>
        <taxon>ecological metagenomes</taxon>
    </lineage>
</organism>
<evidence type="ECO:0000313" key="1">
    <source>
        <dbReference type="EMBL" id="SVD89935.1"/>
    </source>
</evidence>
<dbReference type="SUPFAM" id="SSF56281">
    <property type="entry name" value="Metallo-hydrolase/oxidoreductase"/>
    <property type="match status" value="1"/>
</dbReference>
<dbReference type="Gene3D" id="3.60.15.10">
    <property type="entry name" value="Ribonuclease Z/Hydroxyacylglutathione hydrolase-like"/>
    <property type="match status" value="1"/>
</dbReference>
<protein>
    <recommendedName>
        <fullName evidence="2">Metallo-beta-lactamase domain-containing protein</fullName>
    </recommendedName>
</protein>
<dbReference type="AlphaFoldDB" id="A0A382Z4B7"/>
<reference evidence="1" key="1">
    <citation type="submission" date="2018-05" db="EMBL/GenBank/DDBJ databases">
        <authorList>
            <person name="Lanie J.A."/>
            <person name="Ng W.-L."/>
            <person name="Kazmierczak K.M."/>
            <person name="Andrzejewski T.M."/>
            <person name="Davidsen T.M."/>
            <person name="Wayne K.J."/>
            <person name="Tettelin H."/>
            <person name="Glass J.I."/>
            <person name="Rusch D."/>
            <person name="Podicherti R."/>
            <person name="Tsui H.-C.T."/>
            <person name="Winkler M.E."/>
        </authorList>
    </citation>
    <scope>NUCLEOTIDE SEQUENCE</scope>
</reference>
<dbReference type="InterPro" id="IPR036866">
    <property type="entry name" value="RibonucZ/Hydroxyglut_hydro"/>
</dbReference>
<accession>A0A382Z4B7</accession>
<sequence>FPNSVEIIAHENTKTLIDEWNPVTGLEGLDYPAVFDVSGGQGTPTRTFDDRLTIGSGDDQVDLYYFGRGHTGGDTWVVFPALRVMHAGDMFPGKQVPIMDQSNGGSGVEFARTLRLAHATVTDIDTVITGHSTVMVRADIAEMADFVDGFVADVRAQKLAGRSAAQIAQDWQPQPRFRTAYAVPGADRLQPYVQVIFDELDAQ</sequence>
<gene>
    <name evidence="1" type="ORF">METZ01_LOCUS442789</name>
</gene>
<dbReference type="EMBL" id="UINC01180635">
    <property type="protein sequence ID" value="SVD89935.1"/>
    <property type="molecule type" value="Genomic_DNA"/>
</dbReference>
<evidence type="ECO:0008006" key="2">
    <source>
        <dbReference type="Google" id="ProtNLM"/>
    </source>
</evidence>
<name>A0A382Z4B7_9ZZZZ</name>